<dbReference type="EC" id="2.7.8.14" evidence="7"/>
<accession>A0A2N5WFB2</accession>
<dbReference type="Gene3D" id="3.40.50.11820">
    <property type="match status" value="1"/>
</dbReference>
<evidence type="ECO:0000256" key="5">
    <source>
        <dbReference type="ARBA" id="ARBA00022944"/>
    </source>
</evidence>
<evidence type="ECO:0000256" key="3">
    <source>
        <dbReference type="ARBA" id="ARBA00022475"/>
    </source>
</evidence>
<dbReference type="SUPFAM" id="SSF53756">
    <property type="entry name" value="UDP-Glycosyltransferase/glycogen phosphorylase"/>
    <property type="match status" value="1"/>
</dbReference>
<evidence type="ECO:0000256" key="4">
    <source>
        <dbReference type="ARBA" id="ARBA00022679"/>
    </source>
</evidence>
<dbReference type="Pfam" id="PF04464">
    <property type="entry name" value="Glyphos_transf"/>
    <property type="match status" value="1"/>
</dbReference>
<dbReference type="GO" id="GO:0047356">
    <property type="term" value="F:CDP-ribitol ribitolphosphotransferase activity"/>
    <property type="evidence" value="ECO:0007669"/>
    <property type="project" value="UniProtKB-EC"/>
</dbReference>
<keyword evidence="3" id="KW-1003">Cell membrane</keyword>
<sequence>MYYIFYLLPLEDKILFTSESREEISGNLEYIYNELISRGKRVEIQFNFRDKKTNPPTIIKFIHLAYQCATSRFIIIDDYYPRLYKLKIKKNANFMQVWHAVGAFKQFGYARLGLPGGPTSKAVSHQNYTQVVVSSQNVVDIYAKSFGVSSDIVLPLGVARTDYFFDIGLMCKSRQDFLGKYPELKEKKIIMFAPTFRGVGQMSAYYPIEWIDLSSIYKSIKDTDYVFGIKLHPYVKDRIKIPKEMRTKIIDFSDYREINDLLIMSDKLITDYSSSIFEYSLLNRKIIFYAPDLEEYKENRSFYFNYEEFIPGNVYSDFKVVIEEMLNNDFDRDRLIKFKNSFFEYEDGKSSNRIVDYILEKIGE</sequence>
<reference evidence="8" key="1">
    <citation type="submission" date="2016-08" db="EMBL/GenBank/DDBJ databases">
        <title>Comparative genomics of Lactococcus lactis strain WFLU12 isolated from the gastrointestinal tract of wild olive flounder (Paralichythys olivaceus).</title>
        <authorList>
            <person name="Nguyen T.L."/>
            <person name="Kim D.-H."/>
        </authorList>
    </citation>
    <scope>NUCLEOTIDE SEQUENCE [LARGE SCALE GENOMIC DNA]</scope>
    <source>
        <strain evidence="8">WFLU12</strain>
    </source>
</reference>
<name>A0A2N5WFB2_LACLL</name>
<dbReference type="EMBL" id="PKRZ01000001">
    <property type="protein sequence ID" value="PLW60929.2"/>
    <property type="molecule type" value="Genomic_DNA"/>
</dbReference>
<proteinExistence type="inferred from homology"/>
<comment type="subcellular location">
    <subcellularLocation>
        <location evidence="1">Cell membrane</location>
        <topology evidence="1">Peripheral membrane protein</topology>
    </subcellularLocation>
</comment>
<protein>
    <submittedName>
        <fullName evidence="7">Putative polyribitolphosphotransferase</fullName>
        <ecNumber evidence="7">2.7.8.14</ecNumber>
    </submittedName>
</protein>
<evidence type="ECO:0000256" key="2">
    <source>
        <dbReference type="ARBA" id="ARBA00010488"/>
    </source>
</evidence>
<dbReference type="PANTHER" id="PTHR37316:SF2">
    <property type="entry name" value="TEICHOIC ACID RIBITOL-PHOSPHATE POLYMERASE TARK"/>
    <property type="match status" value="1"/>
</dbReference>
<keyword evidence="4 7" id="KW-0808">Transferase</keyword>
<organism evidence="7 8">
    <name type="scientific">Lactococcus lactis subsp. lactis</name>
    <name type="common">Streptococcus lactis</name>
    <dbReference type="NCBI Taxonomy" id="1360"/>
    <lineage>
        <taxon>Bacteria</taxon>
        <taxon>Bacillati</taxon>
        <taxon>Bacillota</taxon>
        <taxon>Bacilli</taxon>
        <taxon>Lactobacillales</taxon>
        <taxon>Streptococcaceae</taxon>
        <taxon>Lactococcus</taxon>
    </lineage>
</organism>
<dbReference type="InterPro" id="IPR007554">
    <property type="entry name" value="Glycerophosphate_synth"/>
</dbReference>
<dbReference type="InterPro" id="IPR043148">
    <property type="entry name" value="TagF_C"/>
</dbReference>
<dbReference type="InterPro" id="IPR043149">
    <property type="entry name" value="TagF_N"/>
</dbReference>
<keyword evidence="5" id="KW-0777">Teichoic acid biosynthesis</keyword>
<dbReference type="GO" id="GO:0047355">
    <property type="term" value="F:CDP-glycerol glycerophosphotransferase activity"/>
    <property type="evidence" value="ECO:0007669"/>
    <property type="project" value="InterPro"/>
</dbReference>
<dbReference type="GO" id="GO:0005886">
    <property type="term" value="C:plasma membrane"/>
    <property type="evidence" value="ECO:0007669"/>
    <property type="project" value="UniProtKB-SubCell"/>
</dbReference>
<evidence type="ECO:0000313" key="8">
    <source>
        <dbReference type="Proteomes" id="UP000234865"/>
    </source>
</evidence>
<dbReference type="PANTHER" id="PTHR37316">
    <property type="entry name" value="TEICHOIC ACID GLYCEROL-PHOSPHATE PRIMASE"/>
    <property type="match status" value="1"/>
</dbReference>
<dbReference type="Gene3D" id="3.40.50.12580">
    <property type="match status" value="1"/>
</dbReference>
<evidence type="ECO:0000313" key="7">
    <source>
        <dbReference type="EMBL" id="PLW60929.2"/>
    </source>
</evidence>
<dbReference type="InterPro" id="IPR051612">
    <property type="entry name" value="Teichoic_Acid_Biosynth"/>
</dbReference>
<evidence type="ECO:0000256" key="6">
    <source>
        <dbReference type="ARBA" id="ARBA00023136"/>
    </source>
</evidence>
<dbReference type="Proteomes" id="UP000234865">
    <property type="component" value="Unassembled WGS sequence"/>
</dbReference>
<dbReference type="GO" id="GO:0019350">
    <property type="term" value="P:teichoic acid biosynthetic process"/>
    <property type="evidence" value="ECO:0007669"/>
    <property type="project" value="UniProtKB-KW"/>
</dbReference>
<comment type="similarity">
    <text evidence="2">Belongs to the CDP-glycerol glycerophosphotransferase family.</text>
</comment>
<keyword evidence="6" id="KW-0472">Membrane</keyword>
<dbReference type="AlphaFoldDB" id="A0A2N5WFB2"/>
<comment type="caution">
    <text evidence="7">The sequence shown here is derived from an EMBL/GenBank/DDBJ whole genome shotgun (WGS) entry which is preliminary data.</text>
</comment>
<evidence type="ECO:0000256" key="1">
    <source>
        <dbReference type="ARBA" id="ARBA00004202"/>
    </source>
</evidence>
<gene>
    <name evidence="7" type="primary">tarL</name>
    <name evidence="7" type="ORF">CYU10_001987</name>
</gene>